<dbReference type="Proteomes" id="UP000590442">
    <property type="component" value="Unassembled WGS sequence"/>
</dbReference>
<evidence type="ECO:0000313" key="1">
    <source>
        <dbReference type="EMBL" id="NJB71764.1"/>
    </source>
</evidence>
<dbReference type="AlphaFoldDB" id="A0A846R323"/>
<protein>
    <submittedName>
        <fullName evidence="1">Uncharacterized protein</fullName>
    </submittedName>
</protein>
<evidence type="ECO:0000313" key="2">
    <source>
        <dbReference type="Proteomes" id="UP000590442"/>
    </source>
</evidence>
<reference evidence="1 2" key="1">
    <citation type="submission" date="2020-03" db="EMBL/GenBank/DDBJ databases">
        <title>Genomic Encyclopedia of Type Strains, Phase IV (KMG-IV): sequencing the most valuable type-strain genomes for metagenomic binning, comparative biology and taxonomic classification.</title>
        <authorList>
            <person name="Goeker M."/>
        </authorList>
    </citation>
    <scope>NUCLEOTIDE SEQUENCE [LARGE SCALE GENOMIC DNA]</scope>
    <source>
        <strain evidence="1 2">DSM 29762</strain>
    </source>
</reference>
<name>A0A846R323_9FLAO</name>
<gene>
    <name evidence="1" type="ORF">GGR42_002226</name>
</gene>
<organism evidence="1 2">
    <name type="scientific">Saonia flava</name>
    <dbReference type="NCBI Taxonomy" id="523696"/>
    <lineage>
        <taxon>Bacteria</taxon>
        <taxon>Pseudomonadati</taxon>
        <taxon>Bacteroidota</taxon>
        <taxon>Flavobacteriia</taxon>
        <taxon>Flavobacteriales</taxon>
        <taxon>Flavobacteriaceae</taxon>
        <taxon>Saonia</taxon>
    </lineage>
</organism>
<keyword evidence="2" id="KW-1185">Reference proteome</keyword>
<comment type="caution">
    <text evidence="1">The sequence shown here is derived from an EMBL/GenBank/DDBJ whole genome shotgun (WGS) entry which is preliminary data.</text>
</comment>
<proteinExistence type="predicted"/>
<dbReference type="EMBL" id="JAATJJ010000001">
    <property type="protein sequence ID" value="NJB71764.1"/>
    <property type="molecule type" value="Genomic_DNA"/>
</dbReference>
<sequence length="37" mass="4559">MFYWGNYNLKFKIVDEEVNFSTKYTHILLYLKINGKK</sequence>
<accession>A0A846R323</accession>